<evidence type="ECO:0000256" key="1">
    <source>
        <dbReference type="ARBA" id="ARBA00022737"/>
    </source>
</evidence>
<keyword evidence="2 3" id="KW-0040">ANK repeat</keyword>
<gene>
    <name evidence="5" type="ORF">HYPSUDRAFT_139252</name>
</gene>
<evidence type="ECO:0000256" key="3">
    <source>
        <dbReference type="PROSITE-ProRule" id="PRU00023"/>
    </source>
</evidence>
<dbReference type="Proteomes" id="UP000054270">
    <property type="component" value="Unassembled WGS sequence"/>
</dbReference>
<evidence type="ECO:0000256" key="2">
    <source>
        <dbReference type="ARBA" id="ARBA00023043"/>
    </source>
</evidence>
<protein>
    <submittedName>
        <fullName evidence="5">Uncharacterized protein</fullName>
    </submittedName>
</protein>
<accession>A0A0D2MFQ3</accession>
<dbReference type="PANTHER" id="PTHR24171">
    <property type="entry name" value="ANKYRIN REPEAT DOMAIN-CONTAINING PROTEIN 39-RELATED"/>
    <property type="match status" value="1"/>
</dbReference>
<proteinExistence type="predicted"/>
<dbReference type="OMA" id="TARMFGK"/>
<dbReference type="GO" id="GO:0085020">
    <property type="term" value="P:protein K6-linked ubiquitination"/>
    <property type="evidence" value="ECO:0007669"/>
    <property type="project" value="TreeGrafter"/>
</dbReference>
<dbReference type="SUPFAM" id="SSF48403">
    <property type="entry name" value="Ankyrin repeat"/>
    <property type="match status" value="1"/>
</dbReference>
<feature type="region of interest" description="Disordered" evidence="4">
    <location>
        <begin position="1"/>
        <end position="26"/>
    </location>
</feature>
<evidence type="ECO:0000256" key="4">
    <source>
        <dbReference type="SAM" id="MobiDB-lite"/>
    </source>
</evidence>
<evidence type="ECO:0000313" key="6">
    <source>
        <dbReference type="Proteomes" id="UP000054270"/>
    </source>
</evidence>
<feature type="repeat" description="ANK" evidence="3">
    <location>
        <begin position="64"/>
        <end position="96"/>
    </location>
</feature>
<dbReference type="OrthoDB" id="366390at2759"/>
<dbReference type="SMART" id="SM00248">
    <property type="entry name" value="ANK"/>
    <property type="match status" value="2"/>
</dbReference>
<dbReference type="PROSITE" id="PS50088">
    <property type="entry name" value="ANK_REPEAT"/>
    <property type="match status" value="1"/>
</dbReference>
<reference evidence="6" key="1">
    <citation type="submission" date="2014-04" db="EMBL/GenBank/DDBJ databases">
        <title>Evolutionary Origins and Diversification of the Mycorrhizal Mutualists.</title>
        <authorList>
            <consortium name="DOE Joint Genome Institute"/>
            <consortium name="Mycorrhizal Genomics Consortium"/>
            <person name="Kohler A."/>
            <person name="Kuo A."/>
            <person name="Nagy L.G."/>
            <person name="Floudas D."/>
            <person name="Copeland A."/>
            <person name="Barry K.W."/>
            <person name="Cichocki N."/>
            <person name="Veneault-Fourrey C."/>
            <person name="LaButti K."/>
            <person name="Lindquist E.A."/>
            <person name="Lipzen A."/>
            <person name="Lundell T."/>
            <person name="Morin E."/>
            <person name="Murat C."/>
            <person name="Riley R."/>
            <person name="Ohm R."/>
            <person name="Sun H."/>
            <person name="Tunlid A."/>
            <person name="Henrissat B."/>
            <person name="Grigoriev I.V."/>
            <person name="Hibbett D.S."/>
            <person name="Martin F."/>
        </authorList>
    </citation>
    <scope>NUCLEOTIDE SEQUENCE [LARGE SCALE GENOMIC DNA]</scope>
    <source>
        <strain evidence="6">FD-334 SS-4</strain>
    </source>
</reference>
<keyword evidence="1" id="KW-0677">Repeat</keyword>
<dbReference type="InterPro" id="IPR036770">
    <property type="entry name" value="Ankyrin_rpt-contain_sf"/>
</dbReference>
<dbReference type="STRING" id="945553.A0A0D2MFQ3"/>
<name>A0A0D2MFQ3_HYPSF</name>
<dbReference type="InterPro" id="IPR002110">
    <property type="entry name" value="Ankyrin_rpt"/>
</dbReference>
<dbReference type="PROSITE" id="PS50297">
    <property type="entry name" value="ANK_REP_REGION"/>
    <property type="match status" value="1"/>
</dbReference>
<keyword evidence="6" id="KW-1185">Reference proteome</keyword>
<dbReference type="Pfam" id="PF12796">
    <property type="entry name" value="Ank_2"/>
    <property type="match status" value="1"/>
</dbReference>
<organism evidence="5 6">
    <name type="scientific">Hypholoma sublateritium (strain FD-334 SS-4)</name>
    <dbReference type="NCBI Taxonomy" id="945553"/>
    <lineage>
        <taxon>Eukaryota</taxon>
        <taxon>Fungi</taxon>
        <taxon>Dikarya</taxon>
        <taxon>Basidiomycota</taxon>
        <taxon>Agaricomycotina</taxon>
        <taxon>Agaricomycetes</taxon>
        <taxon>Agaricomycetidae</taxon>
        <taxon>Agaricales</taxon>
        <taxon>Agaricineae</taxon>
        <taxon>Strophariaceae</taxon>
        <taxon>Hypholoma</taxon>
    </lineage>
</organism>
<dbReference type="AlphaFoldDB" id="A0A0D2MFQ3"/>
<dbReference type="Gene3D" id="1.25.40.20">
    <property type="entry name" value="Ankyrin repeat-containing domain"/>
    <property type="match status" value="1"/>
</dbReference>
<dbReference type="PANTHER" id="PTHR24171:SF8">
    <property type="entry name" value="BRCA1-ASSOCIATED RING DOMAIN PROTEIN 1"/>
    <property type="match status" value="1"/>
</dbReference>
<evidence type="ECO:0000313" key="5">
    <source>
        <dbReference type="EMBL" id="KJA22428.1"/>
    </source>
</evidence>
<dbReference type="EMBL" id="KN817550">
    <property type="protein sequence ID" value="KJA22428.1"/>
    <property type="molecule type" value="Genomic_DNA"/>
</dbReference>
<sequence length="169" mass="18047">MVTLTDLRNQAESDVTKSPPEVNSLPPDTLDFARRMFEAARNGDTNLVLSAVDAGLPVNLTNDKGNTLLMLAAYAGHTELTKGLLERGADPNRINDLGQSIVAGAVFKAHNDIVHALMAKHADPRGGTPNAIQAAHMFKRTELMDVLGARDEDLVAVPTPLPTKTDGET</sequence>
<dbReference type="GO" id="GO:0004842">
    <property type="term" value="F:ubiquitin-protein transferase activity"/>
    <property type="evidence" value="ECO:0007669"/>
    <property type="project" value="TreeGrafter"/>
</dbReference>